<dbReference type="RefSeq" id="WP_120809217.1">
    <property type="nucleotide sequence ID" value="NZ_RBID01000001.1"/>
</dbReference>
<dbReference type="PANTHER" id="PTHR43418">
    <property type="entry name" value="MULTIFUNCTIONAL TRYPTOPHAN BIOSYNTHESIS PROTEIN-RELATED"/>
    <property type="match status" value="1"/>
</dbReference>
<feature type="binding site" evidence="13">
    <location>
        <position position="240"/>
    </location>
    <ligand>
        <name>L-glutamine</name>
        <dbReference type="ChEBI" id="CHEBI:58359"/>
    </ligand>
</feature>
<feature type="binding site" evidence="13">
    <location>
        <position position="310"/>
    </location>
    <ligand>
        <name>L-glutamine</name>
        <dbReference type="ChEBI" id="CHEBI:58359"/>
    </ligand>
</feature>
<feature type="active site" description="Nucleophile" evidence="13">
    <location>
        <position position="266"/>
    </location>
</feature>
<dbReference type="PROSITE" id="PS51273">
    <property type="entry name" value="GATASE_TYPE_1"/>
    <property type="match status" value="1"/>
</dbReference>
<evidence type="ECO:0000256" key="4">
    <source>
        <dbReference type="ARBA" id="ARBA00022571"/>
    </source>
</evidence>
<dbReference type="SUPFAM" id="SSF52021">
    <property type="entry name" value="Carbamoyl phosphate synthetase, small subunit N-terminal domain"/>
    <property type="match status" value="1"/>
</dbReference>
<evidence type="ECO:0000256" key="2">
    <source>
        <dbReference type="ARBA" id="ARBA00005077"/>
    </source>
</evidence>
<reference evidence="15 16" key="1">
    <citation type="submission" date="2018-10" db="EMBL/GenBank/DDBJ databases">
        <title>Genomic Encyclopedia of Type Strains, Phase IV (KMG-IV): sequencing the most valuable type-strain genomes for metagenomic binning, comparative biology and taxonomic classification.</title>
        <authorList>
            <person name="Goeker M."/>
        </authorList>
    </citation>
    <scope>NUCLEOTIDE SEQUENCE [LARGE SCALE GENOMIC DNA]</scope>
    <source>
        <strain evidence="15 16">DSM 3303</strain>
    </source>
</reference>
<dbReference type="Pfam" id="PF00988">
    <property type="entry name" value="CPSase_sm_chain"/>
    <property type="match status" value="1"/>
</dbReference>
<dbReference type="AlphaFoldDB" id="A0A495BN25"/>
<dbReference type="InterPro" id="IPR017926">
    <property type="entry name" value="GATASE"/>
</dbReference>
<evidence type="ECO:0000256" key="13">
    <source>
        <dbReference type="HAMAP-Rule" id="MF_01209"/>
    </source>
</evidence>
<dbReference type="GO" id="GO:0006207">
    <property type="term" value="P:'de novo' pyrimidine nucleobase biosynthetic process"/>
    <property type="evidence" value="ECO:0007669"/>
    <property type="project" value="InterPro"/>
</dbReference>
<dbReference type="EC" id="6.3.5.5" evidence="13"/>
<comment type="function">
    <text evidence="13">Small subunit of the glutamine-dependent carbamoyl phosphate synthetase (CPSase). CPSase catalyzes the formation of carbamoyl phosphate from the ammonia moiety of glutamine, carbonate, and phosphate donated by ATP, constituting the first step of 2 biosynthetic pathways, one leading to arginine and/or urea and the other to pyrimidine nucleotides. The small subunit (glutamine amidotransferase) binds and cleaves glutamine to supply the large subunit with the substrate ammonia.</text>
</comment>
<evidence type="ECO:0000256" key="12">
    <source>
        <dbReference type="ARBA" id="ARBA00049285"/>
    </source>
</evidence>
<evidence type="ECO:0000256" key="11">
    <source>
        <dbReference type="ARBA" id="ARBA00048816"/>
    </source>
</evidence>
<keyword evidence="8 13" id="KW-0067">ATP-binding</keyword>
<dbReference type="InterPro" id="IPR002474">
    <property type="entry name" value="CarbamoylP_synth_ssu_N"/>
</dbReference>
<dbReference type="UniPathway" id="UPA00068">
    <property type="reaction ID" value="UER00171"/>
</dbReference>
<dbReference type="InterPro" id="IPR036480">
    <property type="entry name" value="CarbP_synth_ssu_N_sf"/>
</dbReference>
<evidence type="ECO:0000259" key="14">
    <source>
        <dbReference type="SMART" id="SM01097"/>
    </source>
</evidence>
<dbReference type="GO" id="GO:0006541">
    <property type="term" value="P:glutamine metabolic process"/>
    <property type="evidence" value="ECO:0007669"/>
    <property type="project" value="InterPro"/>
</dbReference>
<comment type="caution">
    <text evidence="15">The sequence shown here is derived from an EMBL/GenBank/DDBJ whole genome shotgun (WGS) entry which is preliminary data.</text>
</comment>
<dbReference type="PRINTS" id="PR00099">
    <property type="entry name" value="CPSGATASE"/>
</dbReference>
<dbReference type="EMBL" id="RBID01000001">
    <property type="protein sequence ID" value="RKQ63057.1"/>
    <property type="molecule type" value="Genomic_DNA"/>
</dbReference>
<dbReference type="CDD" id="cd01744">
    <property type="entry name" value="GATase1_CPSase"/>
    <property type="match status" value="1"/>
</dbReference>
<dbReference type="Gene3D" id="3.40.50.880">
    <property type="match status" value="1"/>
</dbReference>
<dbReference type="HAMAP" id="MF_01209">
    <property type="entry name" value="CPSase_S_chain"/>
    <property type="match status" value="1"/>
</dbReference>
<evidence type="ECO:0000256" key="8">
    <source>
        <dbReference type="ARBA" id="ARBA00022840"/>
    </source>
</evidence>
<protein>
    <recommendedName>
        <fullName evidence="13">Carbamoyl phosphate synthase small chain</fullName>
        <ecNumber evidence="13">6.3.5.5</ecNumber>
    </recommendedName>
    <alternativeName>
        <fullName evidence="13">Carbamoyl phosphate synthetase glutamine chain</fullName>
    </alternativeName>
</protein>
<evidence type="ECO:0000256" key="3">
    <source>
        <dbReference type="ARBA" id="ARBA00007800"/>
    </source>
</evidence>
<comment type="subunit">
    <text evidence="13">Composed of two chains; the small (or glutamine) chain promotes the hydrolysis of glutamine to ammonia, which is used by the large (or ammonia) chain to synthesize carbamoyl phosphate. Tetramer of heterodimers (alpha,beta)4.</text>
</comment>
<comment type="catalytic activity">
    <reaction evidence="11 13">
        <text>hydrogencarbonate + L-glutamine + 2 ATP + H2O = carbamoyl phosphate + L-glutamate + 2 ADP + phosphate + 2 H(+)</text>
        <dbReference type="Rhea" id="RHEA:18633"/>
        <dbReference type="ChEBI" id="CHEBI:15377"/>
        <dbReference type="ChEBI" id="CHEBI:15378"/>
        <dbReference type="ChEBI" id="CHEBI:17544"/>
        <dbReference type="ChEBI" id="CHEBI:29985"/>
        <dbReference type="ChEBI" id="CHEBI:30616"/>
        <dbReference type="ChEBI" id="CHEBI:43474"/>
        <dbReference type="ChEBI" id="CHEBI:58228"/>
        <dbReference type="ChEBI" id="CHEBI:58359"/>
        <dbReference type="ChEBI" id="CHEBI:456216"/>
        <dbReference type="EC" id="6.3.5.5"/>
    </reaction>
</comment>
<keyword evidence="7 13" id="KW-0547">Nucleotide-binding</keyword>
<evidence type="ECO:0000313" key="15">
    <source>
        <dbReference type="EMBL" id="RKQ63057.1"/>
    </source>
</evidence>
<feature type="active site" evidence="13">
    <location>
        <position position="352"/>
    </location>
</feature>
<dbReference type="InterPro" id="IPR029062">
    <property type="entry name" value="Class_I_gatase-like"/>
</dbReference>
<keyword evidence="9 13" id="KW-0315">Glutamine amidotransferase</keyword>
<comment type="similarity">
    <text evidence="3 13">Belongs to the CarA family.</text>
</comment>
<dbReference type="UniPathway" id="UPA00070">
    <property type="reaction ID" value="UER00115"/>
</dbReference>
<dbReference type="SUPFAM" id="SSF52317">
    <property type="entry name" value="Class I glutamine amidotransferase-like"/>
    <property type="match status" value="1"/>
</dbReference>
<organism evidence="15 16">
    <name type="scientific">Vogesella indigofera</name>
    <name type="common">Pseudomonas indigofera</name>
    <dbReference type="NCBI Taxonomy" id="45465"/>
    <lineage>
        <taxon>Bacteria</taxon>
        <taxon>Pseudomonadati</taxon>
        <taxon>Pseudomonadota</taxon>
        <taxon>Betaproteobacteria</taxon>
        <taxon>Neisseriales</taxon>
        <taxon>Chromobacteriaceae</taxon>
        <taxon>Vogesella</taxon>
    </lineage>
</organism>
<accession>A0A495BN25</accession>
<evidence type="ECO:0000256" key="1">
    <source>
        <dbReference type="ARBA" id="ARBA00004812"/>
    </source>
</evidence>
<dbReference type="NCBIfam" id="TIGR01368">
    <property type="entry name" value="CPSaseIIsmall"/>
    <property type="match status" value="1"/>
</dbReference>
<keyword evidence="4 13" id="KW-0055">Arginine biosynthesis</keyword>
<dbReference type="GO" id="GO:0004088">
    <property type="term" value="F:carbamoyl-phosphate synthase (glutamine-hydrolyzing) activity"/>
    <property type="evidence" value="ECO:0007669"/>
    <property type="project" value="UniProtKB-UniRule"/>
</dbReference>
<feature type="binding site" evidence="13">
    <location>
        <position position="48"/>
    </location>
    <ligand>
        <name>L-glutamine</name>
        <dbReference type="ChEBI" id="CHEBI:58359"/>
    </ligand>
</feature>
<proteinExistence type="inferred from homology"/>
<evidence type="ECO:0000256" key="7">
    <source>
        <dbReference type="ARBA" id="ARBA00022741"/>
    </source>
</evidence>
<dbReference type="Proteomes" id="UP000279384">
    <property type="component" value="Unassembled WGS sequence"/>
</dbReference>
<evidence type="ECO:0000256" key="10">
    <source>
        <dbReference type="ARBA" id="ARBA00022975"/>
    </source>
</evidence>
<comment type="pathway">
    <text evidence="1 13">Pyrimidine metabolism; UMP biosynthesis via de novo pathway; (S)-dihydroorotate from bicarbonate: step 1/3.</text>
</comment>
<dbReference type="InterPro" id="IPR050472">
    <property type="entry name" value="Anth_synth/Amidotransfase"/>
</dbReference>
<feature type="binding site" evidence="13">
    <location>
        <position position="267"/>
    </location>
    <ligand>
        <name>L-glutamine</name>
        <dbReference type="ChEBI" id="CHEBI:58359"/>
    </ligand>
</feature>
<dbReference type="GO" id="GO:0044205">
    <property type="term" value="P:'de novo' UMP biosynthetic process"/>
    <property type="evidence" value="ECO:0007669"/>
    <property type="project" value="UniProtKB-UniRule"/>
</dbReference>
<dbReference type="PANTHER" id="PTHR43418:SF7">
    <property type="entry name" value="CARBAMOYL-PHOSPHATE SYNTHASE SMALL CHAIN"/>
    <property type="match status" value="1"/>
</dbReference>
<evidence type="ECO:0000313" key="16">
    <source>
        <dbReference type="Proteomes" id="UP000279384"/>
    </source>
</evidence>
<feature type="binding site" evidence="13">
    <location>
        <position position="308"/>
    </location>
    <ligand>
        <name>L-glutamine</name>
        <dbReference type="ChEBI" id="CHEBI:58359"/>
    </ligand>
</feature>
<evidence type="ECO:0000256" key="6">
    <source>
        <dbReference type="ARBA" id="ARBA00022605"/>
    </source>
</evidence>
<sequence>MTTVPAILALADGTLFKGVAIGANGHTVGEVVFNTAMTGYQEILTDPSYTRQIVTLTYPHIGNVGANSEDTESGAVFASGLIIRDLPLLHSNFRAEESLSDYLKRNNVVAIADIDTRKLTRILREKGAQPGCIMAGDIDEAKAVELARSFGSMAGQDLAKVVSCKEAYSWTTREWRLGQGYVEQTETPFHVVAYDFGVKRNILRMLAERGCKLTVVPAETPAKDVLALKPDGVFLSNGPGDPEPCDYAISAIRDILDTKLPVFGICLGHQLLGLATGGKTSKMKFGHHGANHPVQDLDSGRVMITSQNHGFQVDEASLAANVRITHRSLFDQTVQGIALTDRPAFSFQGHPEASPGPEDVAYLFDRFISLMAAHKPA</sequence>
<keyword evidence="10 13" id="KW-0665">Pyrimidine biosynthesis</keyword>
<dbReference type="NCBIfam" id="NF009475">
    <property type="entry name" value="PRK12838.1"/>
    <property type="match status" value="1"/>
</dbReference>
<dbReference type="FunFam" id="3.50.30.20:FF:000001">
    <property type="entry name" value="Carbamoyl-phosphate synthase small chain"/>
    <property type="match status" value="1"/>
</dbReference>
<feature type="domain" description="Carbamoyl-phosphate synthase small subunit N-terminal" evidence="14">
    <location>
        <begin position="4"/>
        <end position="134"/>
    </location>
</feature>
<dbReference type="FunFam" id="3.40.50.880:FF:000011">
    <property type="entry name" value="Carbamoyl-phosphate synthase small chain"/>
    <property type="match status" value="1"/>
</dbReference>
<dbReference type="Pfam" id="PF00117">
    <property type="entry name" value="GATase"/>
    <property type="match status" value="1"/>
</dbReference>
<gene>
    <name evidence="13" type="primary">carA</name>
    <name evidence="15" type="ORF">C8E02_0071</name>
</gene>
<comment type="pathway">
    <text evidence="2 13">Amino-acid biosynthesis; L-arginine biosynthesis; carbamoyl phosphate from bicarbonate: step 1/1.</text>
</comment>
<comment type="catalytic activity">
    <reaction evidence="12 13">
        <text>L-glutamine + H2O = L-glutamate + NH4(+)</text>
        <dbReference type="Rhea" id="RHEA:15889"/>
        <dbReference type="ChEBI" id="CHEBI:15377"/>
        <dbReference type="ChEBI" id="CHEBI:28938"/>
        <dbReference type="ChEBI" id="CHEBI:29985"/>
        <dbReference type="ChEBI" id="CHEBI:58359"/>
    </reaction>
</comment>
<feature type="binding site" evidence="13">
    <location>
        <position position="238"/>
    </location>
    <ligand>
        <name>L-glutamine</name>
        <dbReference type="ChEBI" id="CHEBI:58359"/>
    </ligand>
</feature>
<feature type="region of interest" description="CPSase" evidence="13">
    <location>
        <begin position="1"/>
        <end position="189"/>
    </location>
</feature>
<dbReference type="InterPro" id="IPR035686">
    <property type="entry name" value="CPSase_GATase1"/>
</dbReference>
<dbReference type="GO" id="GO:0004359">
    <property type="term" value="F:glutaminase activity"/>
    <property type="evidence" value="ECO:0007669"/>
    <property type="project" value="RHEA"/>
</dbReference>
<dbReference type="PRINTS" id="PR00097">
    <property type="entry name" value="ANTSNTHASEII"/>
</dbReference>
<keyword evidence="6 13" id="KW-0028">Amino-acid biosynthesis</keyword>
<dbReference type="InterPro" id="IPR006274">
    <property type="entry name" value="CarbamoylP_synth_ssu"/>
</dbReference>
<feature type="binding site" evidence="13">
    <location>
        <position position="270"/>
    </location>
    <ligand>
        <name>L-glutamine</name>
        <dbReference type="ChEBI" id="CHEBI:58359"/>
    </ligand>
</feature>
<dbReference type="GO" id="GO:0005524">
    <property type="term" value="F:ATP binding"/>
    <property type="evidence" value="ECO:0007669"/>
    <property type="project" value="UniProtKB-UniRule"/>
</dbReference>
<evidence type="ECO:0000256" key="9">
    <source>
        <dbReference type="ARBA" id="ARBA00022962"/>
    </source>
</evidence>
<dbReference type="SMART" id="SM01097">
    <property type="entry name" value="CPSase_sm_chain"/>
    <property type="match status" value="1"/>
</dbReference>
<feature type="active site" evidence="13">
    <location>
        <position position="350"/>
    </location>
</feature>
<evidence type="ECO:0000256" key="5">
    <source>
        <dbReference type="ARBA" id="ARBA00022598"/>
    </source>
</evidence>
<name>A0A495BN25_VOGIN</name>
<dbReference type="GO" id="GO:0006526">
    <property type="term" value="P:L-arginine biosynthetic process"/>
    <property type="evidence" value="ECO:0007669"/>
    <property type="project" value="UniProtKB-UniRule"/>
</dbReference>
<feature type="binding site" evidence="13">
    <location>
        <position position="311"/>
    </location>
    <ligand>
        <name>L-glutamine</name>
        <dbReference type="ChEBI" id="CHEBI:58359"/>
    </ligand>
</feature>
<dbReference type="Gene3D" id="3.50.30.20">
    <property type="entry name" value="Carbamoyl-phosphate synthase small subunit, N-terminal domain"/>
    <property type="match status" value="1"/>
</dbReference>
<dbReference type="PRINTS" id="PR00096">
    <property type="entry name" value="GATASE"/>
</dbReference>
<keyword evidence="5 13" id="KW-0436">Ligase</keyword>